<keyword evidence="4" id="KW-1185">Reference proteome</keyword>
<feature type="region of interest" description="Disordered" evidence="2">
    <location>
        <begin position="1"/>
        <end position="28"/>
    </location>
</feature>
<comment type="caution">
    <text evidence="3">The sequence shown here is derived from an EMBL/GenBank/DDBJ whole genome shotgun (WGS) entry which is preliminary data.</text>
</comment>
<keyword evidence="1" id="KW-0175">Coiled coil</keyword>
<proteinExistence type="predicted"/>
<evidence type="ECO:0000256" key="1">
    <source>
        <dbReference type="SAM" id="Coils"/>
    </source>
</evidence>
<evidence type="ECO:0000313" key="4">
    <source>
        <dbReference type="Proteomes" id="UP001169027"/>
    </source>
</evidence>
<name>A0ABT8SGW7_9BURK</name>
<dbReference type="Proteomes" id="UP001169027">
    <property type="component" value="Unassembled WGS sequence"/>
</dbReference>
<organism evidence="3 4">
    <name type="scientific">Variovorax ginsengisoli</name>
    <dbReference type="NCBI Taxonomy" id="363844"/>
    <lineage>
        <taxon>Bacteria</taxon>
        <taxon>Pseudomonadati</taxon>
        <taxon>Pseudomonadota</taxon>
        <taxon>Betaproteobacteria</taxon>
        <taxon>Burkholderiales</taxon>
        <taxon>Comamonadaceae</taxon>
        <taxon>Variovorax</taxon>
    </lineage>
</organism>
<gene>
    <name evidence="3" type="ORF">Q2T77_35720</name>
</gene>
<dbReference type="RefSeq" id="WP_301816047.1">
    <property type="nucleotide sequence ID" value="NZ_JAUJZH010000044.1"/>
</dbReference>
<accession>A0ABT8SGW7</accession>
<sequence>MATQEDIDASEAPSSLTHEVLQRPRRGGRPGLRLRTAAAIGRVYELWPFLADSDSHAILELAVARTADHFRAALGPAGPSLALPTAASELPAAVSGPALQEVQEQLTALMREMAAVRRELAQFSALRNNLITKLDDVVARAKDAFGGSAQTSAAGFDPLAEARRDRDMGLMKSTLSEILGTLERIESGRG</sequence>
<evidence type="ECO:0000256" key="2">
    <source>
        <dbReference type="SAM" id="MobiDB-lite"/>
    </source>
</evidence>
<protein>
    <submittedName>
        <fullName evidence="3">Uncharacterized protein</fullName>
    </submittedName>
</protein>
<dbReference type="EMBL" id="JAUKVY010000044">
    <property type="protein sequence ID" value="MDO1537603.1"/>
    <property type="molecule type" value="Genomic_DNA"/>
</dbReference>
<reference evidence="3" key="1">
    <citation type="submission" date="2023-06" db="EMBL/GenBank/DDBJ databases">
        <authorList>
            <person name="Jiang Y."/>
            <person name="Liu Q."/>
        </authorList>
    </citation>
    <scope>NUCLEOTIDE SEQUENCE</scope>
    <source>
        <strain evidence="3">CGMCC 1.12090</strain>
    </source>
</reference>
<feature type="coiled-coil region" evidence="1">
    <location>
        <begin position="99"/>
        <end position="126"/>
    </location>
</feature>
<evidence type="ECO:0000313" key="3">
    <source>
        <dbReference type="EMBL" id="MDO1537603.1"/>
    </source>
</evidence>